<evidence type="ECO:0000256" key="4">
    <source>
        <dbReference type="ARBA" id="ARBA00023136"/>
    </source>
</evidence>
<dbReference type="PROSITE" id="PS50850">
    <property type="entry name" value="MFS"/>
    <property type="match status" value="1"/>
</dbReference>
<keyword evidence="9" id="KW-1185">Reference proteome</keyword>
<feature type="transmembrane region" description="Helical" evidence="6">
    <location>
        <begin position="191"/>
        <end position="210"/>
    </location>
</feature>
<name>A0ABR2XTF8_9PEZI</name>
<proteinExistence type="predicted"/>
<keyword evidence="3 6" id="KW-1133">Transmembrane helix</keyword>
<dbReference type="PANTHER" id="PTHR23501">
    <property type="entry name" value="MAJOR FACILITATOR SUPERFAMILY"/>
    <property type="match status" value="1"/>
</dbReference>
<feature type="transmembrane region" description="Helical" evidence="6">
    <location>
        <begin position="353"/>
        <end position="374"/>
    </location>
</feature>
<keyword evidence="4 6" id="KW-0472">Membrane</keyword>
<gene>
    <name evidence="8" type="ORF">SCAR479_06140</name>
</gene>
<evidence type="ECO:0000259" key="7">
    <source>
        <dbReference type="PROSITE" id="PS50850"/>
    </source>
</evidence>
<feature type="transmembrane region" description="Helical" evidence="6">
    <location>
        <begin position="118"/>
        <end position="137"/>
    </location>
</feature>
<feature type="transmembrane region" description="Helical" evidence="6">
    <location>
        <begin position="262"/>
        <end position="284"/>
    </location>
</feature>
<evidence type="ECO:0000313" key="9">
    <source>
        <dbReference type="Proteomes" id="UP001465668"/>
    </source>
</evidence>
<dbReference type="EMBL" id="JARVKM010000023">
    <property type="protein sequence ID" value="KAK9777072.1"/>
    <property type="molecule type" value="Genomic_DNA"/>
</dbReference>
<keyword evidence="2 6" id="KW-0812">Transmembrane</keyword>
<comment type="caution">
    <text evidence="8">The sequence shown here is derived from an EMBL/GenBank/DDBJ whole genome shotgun (WGS) entry which is preliminary data.</text>
</comment>
<feature type="transmembrane region" description="Helical" evidence="6">
    <location>
        <begin position="296"/>
        <end position="320"/>
    </location>
</feature>
<dbReference type="InterPro" id="IPR011701">
    <property type="entry name" value="MFS"/>
</dbReference>
<feature type="compositionally biased region" description="Basic and acidic residues" evidence="5">
    <location>
        <begin position="15"/>
        <end position="30"/>
    </location>
</feature>
<feature type="transmembrane region" description="Helical" evidence="6">
    <location>
        <begin position="89"/>
        <end position="112"/>
    </location>
</feature>
<feature type="transmembrane region" description="Helical" evidence="6">
    <location>
        <begin position="51"/>
        <end position="77"/>
    </location>
</feature>
<evidence type="ECO:0000256" key="2">
    <source>
        <dbReference type="ARBA" id="ARBA00022692"/>
    </source>
</evidence>
<evidence type="ECO:0000256" key="5">
    <source>
        <dbReference type="SAM" id="MobiDB-lite"/>
    </source>
</evidence>
<feature type="transmembrane region" description="Helical" evidence="6">
    <location>
        <begin position="386"/>
        <end position="410"/>
    </location>
</feature>
<feature type="transmembrane region" description="Helical" evidence="6">
    <location>
        <begin position="149"/>
        <end position="171"/>
    </location>
</feature>
<sequence>MRDQTHNTTVAAATEAEREQTKVTAGEPREQLQVDEPGADEDVVYPTGVKLWSAMASIFTVSLLHGLDLTIVAAAVPSVTDQFRAIEDIGWYSSAYSVMAASFGFLFGKLYTQASAKWLYLISLACFELGSLFCTVAPTSWFFILGRAIAGIGAAGTAAGLLVFFGFQEIVTPPVLVQGLSWKEKAKKVDILGTLIMIPTTTCLFLALQWGGIRIGWSDVRIIVLFVLFACFLAAFAWRQYVLQDAGTLPPRIFKMRSVLTGTWYTSCVNSTLAVTEYYITIYFQGIKGFTATQSGVLMLPMLLGVAIGSVCGGIGIVRIGYYNPFMIATSVLAPVASGLLTTVSLDDNLAKALCLLGFLGLAVGIGLQTPIISLQTVMRPADLSIGIASLYFGATMGNAVWIVVSAALFQNRLVAEVASHSPTTNATLLENAGLSQIRKAVGEERLRDVLLGYDTAVTQTLYLPVGLCVATVIGSALAEWQSVKKKKKA</sequence>
<evidence type="ECO:0000256" key="6">
    <source>
        <dbReference type="SAM" id="Phobius"/>
    </source>
</evidence>
<evidence type="ECO:0000313" key="8">
    <source>
        <dbReference type="EMBL" id="KAK9777072.1"/>
    </source>
</evidence>
<dbReference type="InterPro" id="IPR036259">
    <property type="entry name" value="MFS_trans_sf"/>
</dbReference>
<feature type="region of interest" description="Disordered" evidence="5">
    <location>
        <begin position="1"/>
        <end position="30"/>
    </location>
</feature>
<feature type="transmembrane region" description="Helical" evidence="6">
    <location>
        <begin position="222"/>
        <end position="242"/>
    </location>
</feature>
<protein>
    <submittedName>
        <fullName evidence="8">Major facilitator superfamily domain-containing protein</fullName>
    </submittedName>
</protein>
<dbReference type="InterPro" id="IPR020846">
    <property type="entry name" value="MFS_dom"/>
</dbReference>
<reference evidence="8 9" key="1">
    <citation type="submission" date="2024-02" db="EMBL/GenBank/DDBJ databases">
        <title>First draft genome assembly of two strains of Seiridium cardinale.</title>
        <authorList>
            <person name="Emiliani G."/>
            <person name="Scali E."/>
        </authorList>
    </citation>
    <scope>NUCLEOTIDE SEQUENCE [LARGE SCALE GENOMIC DNA]</scope>
    <source>
        <strain evidence="8 9">BM-138-000479</strain>
    </source>
</reference>
<dbReference type="Pfam" id="PF07690">
    <property type="entry name" value="MFS_1"/>
    <property type="match status" value="1"/>
</dbReference>
<comment type="subcellular location">
    <subcellularLocation>
        <location evidence="1">Membrane</location>
        <topology evidence="1">Multi-pass membrane protein</topology>
    </subcellularLocation>
</comment>
<accession>A0ABR2XTF8</accession>
<organism evidence="8 9">
    <name type="scientific">Seiridium cardinale</name>
    <dbReference type="NCBI Taxonomy" id="138064"/>
    <lineage>
        <taxon>Eukaryota</taxon>
        <taxon>Fungi</taxon>
        <taxon>Dikarya</taxon>
        <taxon>Ascomycota</taxon>
        <taxon>Pezizomycotina</taxon>
        <taxon>Sordariomycetes</taxon>
        <taxon>Xylariomycetidae</taxon>
        <taxon>Amphisphaeriales</taxon>
        <taxon>Sporocadaceae</taxon>
        <taxon>Seiridium</taxon>
    </lineage>
</organism>
<dbReference type="Proteomes" id="UP001465668">
    <property type="component" value="Unassembled WGS sequence"/>
</dbReference>
<dbReference type="SUPFAM" id="SSF103473">
    <property type="entry name" value="MFS general substrate transporter"/>
    <property type="match status" value="1"/>
</dbReference>
<feature type="domain" description="Major facilitator superfamily (MFS) profile" evidence="7">
    <location>
        <begin position="54"/>
        <end position="484"/>
    </location>
</feature>
<evidence type="ECO:0000256" key="1">
    <source>
        <dbReference type="ARBA" id="ARBA00004141"/>
    </source>
</evidence>
<evidence type="ECO:0000256" key="3">
    <source>
        <dbReference type="ARBA" id="ARBA00022989"/>
    </source>
</evidence>
<dbReference type="PANTHER" id="PTHR23501:SF198">
    <property type="entry name" value="AZOLE RESISTANCE PROTEIN 1-RELATED"/>
    <property type="match status" value="1"/>
</dbReference>
<dbReference type="Gene3D" id="1.20.1250.20">
    <property type="entry name" value="MFS general substrate transporter like domains"/>
    <property type="match status" value="2"/>
</dbReference>